<evidence type="ECO:0000256" key="2">
    <source>
        <dbReference type="SAM" id="SignalP"/>
    </source>
</evidence>
<feature type="signal peptide" evidence="2">
    <location>
        <begin position="1"/>
        <end position="19"/>
    </location>
</feature>
<dbReference type="OrthoDB" id="2962003at2759"/>
<protein>
    <submittedName>
        <fullName evidence="3">Uncharacterized protein</fullName>
    </submittedName>
</protein>
<dbReference type="Proteomes" id="UP000772434">
    <property type="component" value="Unassembled WGS sequence"/>
</dbReference>
<evidence type="ECO:0000313" key="3">
    <source>
        <dbReference type="EMBL" id="KAF9059422.1"/>
    </source>
</evidence>
<dbReference type="EMBL" id="JADNRY010000302">
    <property type="protein sequence ID" value="KAF9059422.1"/>
    <property type="molecule type" value="Genomic_DNA"/>
</dbReference>
<reference evidence="3" key="1">
    <citation type="submission" date="2020-11" db="EMBL/GenBank/DDBJ databases">
        <authorList>
            <consortium name="DOE Joint Genome Institute"/>
            <person name="Ahrendt S."/>
            <person name="Riley R."/>
            <person name="Andreopoulos W."/>
            <person name="Labutti K."/>
            <person name="Pangilinan J."/>
            <person name="Ruiz-Duenas F.J."/>
            <person name="Barrasa J.M."/>
            <person name="Sanchez-Garcia M."/>
            <person name="Camarero S."/>
            <person name="Miyauchi S."/>
            <person name="Serrano A."/>
            <person name="Linde D."/>
            <person name="Babiker R."/>
            <person name="Drula E."/>
            <person name="Ayuso-Fernandez I."/>
            <person name="Pacheco R."/>
            <person name="Padilla G."/>
            <person name="Ferreira P."/>
            <person name="Barriuso J."/>
            <person name="Kellner H."/>
            <person name="Castanera R."/>
            <person name="Alfaro M."/>
            <person name="Ramirez L."/>
            <person name="Pisabarro A.G."/>
            <person name="Kuo A."/>
            <person name="Tritt A."/>
            <person name="Lipzen A."/>
            <person name="He G."/>
            <person name="Yan M."/>
            <person name="Ng V."/>
            <person name="Cullen D."/>
            <person name="Martin F."/>
            <person name="Rosso M.-N."/>
            <person name="Henrissat B."/>
            <person name="Hibbett D."/>
            <person name="Martinez A.T."/>
            <person name="Grigoriev I.V."/>
        </authorList>
    </citation>
    <scope>NUCLEOTIDE SEQUENCE</scope>
    <source>
        <strain evidence="3">AH 40177</strain>
    </source>
</reference>
<sequence>MKTSLSFVSLSTLFIAINAQSSLTIFAPVPTDTNGSPLAAVPPSLSFWVDPVGTASDGSETTYLYHEIDSGDAFLFGDFASTVATTSFTMIASASGYKMPDLDSMSFDCTLESSNTGGCVYVAPADEGGTSLVTVSETGLPITFIDIPISAATQTAGSSPSGSGSGTASPTGGNTAPSSTSNPKNGAASILSSPGSTFFGLMVAIGFTLVF</sequence>
<feature type="chain" id="PRO_5040114649" evidence="2">
    <location>
        <begin position="20"/>
        <end position="211"/>
    </location>
</feature>
<name>A0A9P5PA71_9AGAR</name>
<comment type="caution">
    <text evidence="3">The sequence shown here is derived from an EMBL/GenBank/DDBJ whole genome shotgun (WGS) entry which is preliminary data.</text>
</comment>
<evidence type="ECO:0000256" key="1">
    <source>
        <dbReference type="SAM" id="MobiDB-lite"/>
    </source>
</evidence>
<feature type="compositionally biased region" description="Polar residues" evidence="1">
    <location>
        <begin position="178"/>
        <end position="187"/>
    </location>
</feature>
<proteinExistence type="predicted"/>
<feature type="compositionally biased region" description="Low complexity" evidence="1">
    <location>
        <begin position="155"/>
        <end position="177"/>
    </location>
</feature>
<organism evidence="3 4">
    <name type="scientific">Rhodocollybia butyracea</name>
    <dbReference type="NCBI Taxonomy" id="206335"/>
    <lineage>
        <taxon>Eukaryota</taxon>
        <taxon>Fungi</taxon>
        <taxon>Dikarya</taxon>
        <taxon>Basidiomycota</taxon>
        <taxon>Agaricomycotina</taxon>
        <taxon>Agaricomycetes</taxon>
        <taxon>Agaricomycetidae</taxon>
        <taxon>Agaricales</taxon>
        <taxon>Marasmiineae</taxon>
        <taxon>Omphalotaceae</taxon>
        <taxon>Rhodocollybia</taxon>
    </lineage>
</organism>
<keyword evidence="2" id="KW-0732">Signal</keyword>
<gene>
    <name evidence="3" type="ORF">BDP27DRAFT_1371508</name>
</gene>
<feature type="region of interest" description="Disordered" evidence="1">
    <location>
        <begin position="155"/>
        <end position="187"/>
    </location>
</feature>
<evidence type="ECO:0000313" key="4">
    <source>
        <dbReference type="Proteomes" id="UP000772434"/>
    </source>
</evidence>
<dbReference type="AlphaFoldDB" id="A0A9P5PA71"/>
<accession>A0A9P5PA71</accession>
<keyword evidence="4" id="KW-1185">Reference proteome</keyword>